<reference evidence="1 2" key="1">
    <citation type="submission" date="2017-07" db="EMBL/GenBank/DDBJ databases">
        <title>Complete genome sequence of Spiroplasma corruscae EC-1 (DSM 19793).</title>
        <authorList>
            <person name="Tsai Y.-M."/>
            <person name="Lo W.-S."/>
            <person name="Kuo C.-H."/>
        </authorList>
    </citation>
    <scope>NUCLEOTIDE SEQUENCE [LARGE SCALE GENOMIC DNA]</scope>
    <source>
        <strain evidence="1 2">EC-1</strain>
    </source>
</reference>
<accession>A0A222EPZ0</accession>
<name>A0A222EPZ0_9MOLU</name>
<proteinExistence type="predicted"/>
<evidence type="ECO:0000313" key="1">
    <source>
        <dbReference type="EMBL" id="ASP28313.1"/>
    </source>
</evidence>
<dbReference type="KEGG" id="scou:SCORR_v1c05410"/>
<evidence type="ECO:0000313" key="2">
    <source>
        <dbReference type="Proteomes" id="UP000203229"/>
    </source>
</evidence>
<keyword evidence="2" id="KW-1185">Reference proteome</keyword>
<sequence length="93" mass="11327">MTIEDKIFYNNSINGRKKESVYSKCKEYFLMNSKCAKEVKIAVENALLKRDKEWERKTLERDKEWEQKNLERDKEIDMLKEKINKLVDNSFEM</sequence>
<protein>
    <submittedName>
        <fullName evidence="1">Uncharacterized protein</fullName>
    </submittedName>
</protein>
<gene>
    <name evidence="1" type="ORF">SCORR_v1c05410</name>
</gene>
<dbReference type="Proteomes" id="UP000203229">
    <property type="component" value="Chromosome"/>
</dbReference>
<dbReference type="EMBL" id="CP022535">
    <property type="protein sequence ID" value="ASP28313.1"/>
    <property type="molecule type" value="Genomic_DNA"/>
</dbReference>
<dbReference type="AlphaFoldDB" id="A0A222EPZ0"/>
<organism evidence="1 2">
    <name type="scientific">Spiroplasma corruscae</name>
    <dbReference type="NCBI Taxonomy" id="216934"/>
    <lineage>
        <taxon>Bacteria</taxon>
        <taxon>Bacillati</taxon>
        <taxon>Mycoplasmatota</taxon>
        <taxon>Mollicutes</taxon>
        <taxon>Entomoplasmatales</taxon>
        <taxon>Spiroplasmataceae</taxon>
        <taxon>Spiroplasma</taxon>
    </lineage>
</organism>